<feature type="transmembrane region" description="Helical" evidence="2">
    <location>
        <begin position="115"/>
        <end position="135"/>
    </location>
</feature>
<evidence type="ECO:0000313" key="4">
    <source>
        <dbReference type="Proteomes" id="UP000321386"/>
    </source>
</evidence>
<reference evidence="3 4" key="1">
    <citation type="submission" date="2019-07" db="EMBL/GenBank/DDBJ databases">
        <title>Whole genome shotgun sequence of Cellulomonas persica NBRC 101101.</title>
        <authorList>
            <person name="Hosoyama A."/>
            <person name="Uohara A."/>
            <person name="Ohji S."/>
            <person name="Ichikawa N."/>
        </authorList>
    </citation>
    <scope>NUCLEOTIDE SEQUENCE [LARGE SCALE GENOMIC DNA]</scope>
    <source>
        <strain evidence="3 4">NBRC 101101</strain>
    </source>
</reference>
<dbReference type="AlphaFoldDB" id="A0A510UVT0"/>
<organism evidence="3 4">
    <name type="scientific">Cellulomonas persica</name>
    <dbReference type="NCBI Taxonomy" id="76861"/>
    <lineage>
        <taxon>Bacteria</taxon>
        <taxon>Bacillati</taxon>
        <taxon>Actinomycetota</taxon>
        <taxon>Actinomycetes</taxon>
        <taxon>Micrococcales</taxon>
        <taxon>Cellulomonadaceae</taxon>
        <taxon>Cellulomonas</taxon>
    </lineage>
</organism>
<feature type="transmembrane region" description="Helical" evidence="2">
    <location>
        <begin position="82"/>
        <end position="103"/>
    </location>
</feature>
<dbReference type="RefSeq" id="WP_246783925.1">
    <property type="nucleotide sequence ID" value="NZ_BJUA01000012.1"/>
</dbReference>
<keyword evidence="2" id="KW-1133">Transmembrane helix</keyword>
<dbReference type="Proteomes" id="UP000321386">
    <property type="component" value="Unassembled WGS sequence"/>
</dbReference>
<proteinExistence type="predicted"/>
<feature type="region of interest" description="Disordered" evidence="1">
    <location>
        <begin position="1"/>
        <end position="33"/>
    </location>
</feature>
<protein>
    <recommendedName>
        <fullName evidence="5">DUF2510 domain-containing protein</fullName>
    </recommendedName>
</protein>
<evidence type="ECO:0000256" key="1">
    <source>
        <dbReference type="SAM" id="MobiDB-lite"/>
    </source>
</evidence>
<evidence type="ECO:0008006" key="5">
    <source>
        <dbReference type="Google" id="ProtNLM"/>
    </source>
</evidence>
<keyword evidence="2" id="KW-0472">Membrane</keyword>
<evidence type="ECO:0000256" key="2">
    <source>
        <dbReference type="SAM" id="Phobius"/>
    </source>
</evidence>
<keyword evidence="2" id="KW-0812">Transmembrane</keyword>
<accession>A0A510UVT0</accession>
<dbReference type="Pfam" id="PF14373">
    <property type="entry name" value="Imm_superinfect"/>
    <property type="match status" value="1"/>
</dbReference>
<name>A0A510UVT0_9CELL</name>
<dbReference type="EMBL" id="BJUA01000012">
    <property type="protein sequence ID" value="GEK18792.1"/>
    <property type="molecule type" value="Genomic_DNA"/>
</dbReference>
<comment type="caution">
    <text evidence="3">The sequence shown here is derived from an EMBL/GenBank/DDBJ whole genome shotgun (WGS) entry which is preliminary data.</text>
</comment>
<keyword evidence="4" id="KW-1185">Reference proteome</keyword>
<gene>
    <name evidence="3" type="ORF">CPE01_25250</name>
</gene>
<evidence type="ECO:0000313" key="3">
    <source>
        <dbReference type="EMBL" id="GEK18792.1"/>
    </source>
</evidence>
<sequence length="175" mass="18890">MGGTDSYDSGARPYDLPETSPYGTPAVGPPTPVYGTPPVGAGGVVPVHPVPPQDMAVYPPAATTPPPPWATLRTNQVQVSGGGIAVAWIVTFFSSLYMLPWAIAMTRGKADRWGIFWLNFLTGWTVVGWIWAFIWSCLPHRVIQAGPVPVPPGWYPLANGRHAFWDGTRWTGHVA</sequence>
<dbReference type="InterPro" id="IPR016410">
    <property type="entry name" value="Phage_imm"/>
</dbReference>